<sequence>MKLFGNNNDQHHWKNIVTEPDSFKANMLHHCKLTSEEFDSYHKEMKSYRDQFVAHLDSELIMQIPDLTNAINTTEYYYASIYSELHDISIDCPKNLGNYYDICFQESKNYFDKL</sequence>
<dbReference type="AlphaFoldDB" id="A0AAX0WZ63"/>
<dbReference type="Proteomes" id="UP000192511">
    <property type="component" value="Unassembled WGS sequence"/>
</dbReference>
<dbReference type="EMBL" id="NBTX02000004">
    <property type="protein sequence ID" value="PNL62641.1"/>
    <property type="molecule type" value="Genomic_DNA"/>
</dbReference>
<gene>
    <name evidence="1" type="ORF">A6J39_016295</name>
</gene>
<accession>A0AAX0WZ63</accession>
<proteinExistence type="predicted"/>
<comment type="caution">
    <text evidence="1">The sequence shown here is derived from an EMBL/GenBank/DDBJ whole genome shotgun (WGS) entry which is preliminary data.</text>
</comment>
<organism evidence="1 2">
    <name type="scientific">Legionella anisa</name>
    <dbReference type="NCBI Taxonomy" id="28082"/>
    <lineage>
        <taxon>Bacteria</taxon>
        <taxon>Pseudomonadati</taxon>
        <taxon>Pseudomonadota</taxon>
        <taxon>Gammaproteobacteria</taxon>
        <taxon>Legionellales</taxon>
        <taxon>Legionellaceae</taxon>
        <taxon>Legionella</taxon>
    </lineage>
</organism>
<protein>
    <submittedName>
        <fullName evidence="1">Uncharacterized protein</fullName>
    </submittedName>
</protein>
<evidence type="ECO:0000313" key="2">
    <source>
        <dbReference type="Proteomes" id="UP000192511"/>
    </source>
</evidence>
<name>A0AAX0WZ63_9GAMM</name>
<keyword evidence="2" id="KW-1185">Reference proteome</keyword>
<reference evidence="1" key="1">
    <citation type="submission" date="2017-12" db="EMBL/GenBank/DDBJ databases">
        <title>FDA dAtabase for Regulatory Grade micrObial Sequences (FDA-ARGOS): Supporting development and validation of Infectious Disease Dx tests.</title>
        <authorList>
            <person name="Kerrigan L."/>
            <person name="Tallon L.J."/>
            <person name="Sadzewicz L."/>
            <person name="Sengamalay N."/>
            <person name="Ott S."/>
            <person name="Godinez A."/>
            <person name="Nagaraj S."/>
            <person name="Vavikolanu K."/>
            <person name="Vyas G."/>
            <person name="Nadendla S."/>
            <person name="Aluvathingal J."/>
            <person name="Sichtig H."/>
        </authorList>
    </citation>
    <scope>NUCLEOTIDE SEQUENCE [LARGE SCALE GENOMIC DNA]</scope>
    <source>
        <strain evidence="1">FDAARGOS_200</strain>
    </source>
</reference>
<evidence type="ECO:0000313" key="1">
    <source>
        <dbReference type="EMBL" id="PNL62641.1"/>
    </source>
</evidence>